<comment type="caution">
    <text evidence="1">The sequence shown here is derived from an EMBL/GenBank/DDBJ whole genome shotgun (WGS) entry which is preliminary data.</text>
</comment>
<name>X0WJJ6_9ZZZZ</name>
<accession>X0WJJ6</accession>
<dbReference type="EMBL" id="BARS01030574">
    <property type="protein sequence ID" value="GAG23402.1"/>
    <property type="molecule type" value="Genomic_DNA"/>
</dbReference>
<evidence type="ECO:0000313" key="1">
    <source>
        <dbReference type="EMBL" id="GAG23402.1"/>
    </source>
</evidence>
<proteinExistence type="predicted"/>
<protein>
    <submittedName>
        <fullName evidence="1">Uncharacterized protein</fullName>
    </submittedName>
</protein>
<sequence length="260" mass="27333">MLPTCTGDPDEPAIYLRSSDPESQATFDCTGATPNTSGLFQTTNGVADGGWVVVEGIHVQDCRADNFDTAGDYTKMIVVNSGGKDMYGSGNQVFTAHNDSSLIGLNVYGNSLNTGSGDATPVVSAGTSKTIIISDKAFYVDDDGTGEGGGVIGTGCLMVVIGPDVYATRDTTGEVSLFHVVAPANQTCNVTVARVEGYDWPDGPAFYLKASNANAIVNYSVYQSTFASGKYGIRNREVDSTSRVNFVGRCLLFDELSGFN</sequence>
<dbReference type="AlphaFoldDB" id="X0WJJ6"/>
<organism evidence="1">
    <name type="scientific">marine sediment metagenome</name>
    <dbReference type="NCBI Taxonomy" id="412755"/>
    <lineage>
        <taxon>unclassified sequences</taxon>
        <taxon>metagenomes</taxon>
        <taxon>ecological metagenomes</taxon>
    </lineage>
</organism>
<feature type="non-terminal residue" evidence="1">
    <location>
        <position position="260"/>
    </location>
</feature>
<reference evidence="1" key="1">
    <citation type="journal article" date="2014" name="Front. Microbiol.">
        <title>High frequency of phylogenetically diverse reductive dehalogenase-homologous genes in deep subseafloor sedimentary metagenomes.</title>
        <authorList>
            <person name="Kawai M."/>
            <person name="Futagami T."/>
            <person name="Toyoda A."/>
            <person name="Takaki Y."/>
            <person name="Nishi S."/>
            <person name="Hori S."/>
            <person name="Arai W."/>
            <person name="Tsubouchi T."/>
            <person name="Morono Y."/>
            <person name="Uchiyama I."/>
            <person name="Ito T."/>
            <person name="Fujiyama A."/>
            <person name="Inagaki F."/>
            <person name="Takami H."/>
        </authorList>
    </citation>
    <scope>NUCLEOTIDE SEQUENCE</scope>
    <source>
        <strain evidence="1">Expedition CK06-06</strain>
    </source>
</reference>
<gene>
    <name evidence="1" type="ORF">S01H1_47676</name>
</gene>